<dbReference type="InterPro" id="IPR036388">
    <property type="entry name" value="WH-like_DNA-bd_sf"/>
</dbReference>
<gene>
    <name evidence="6" type="ORF">GCM10023231_24360</name>
</gene>
<evidence type="ECO:0000256" key="4">
    <source>
        <dbReference type="ARBA" id="ARBA00023163"/>
    </source>
</evidence>
<dbReference type="PANTHER" id="PTHR30126">
    <property type="entry name" value="HTH-TYPE TRANSCRIPTIONAL REGULATOR"/>
    <property type="match status" value="1"/>
</dbReference>
<dbReference type="Gene3D" id="3.40.190.290">
    <property type="match status" value="1"/>
</dbReference>
<evidence type="ECO:0000256" key="3">
    <source>
        <dbReference type="ARBA" id="ARBA00023125"/>
    </source>
</evidence>
<dbReference type="SUPFAM" id="SSF46785">
    <property type="entry name" value="Winged helix' DNA-binding domain"/>
    <property type="match status" value="1"/>
</dbReference>
<organism evidence="6 7">
    <name type="scientific">Olivibacter ginsenosidimutans</name>
    <dbReference type="NCBI Taxonomy" id="1176537"/>
    <lineage>
        <taxon>Bacteria</taxon>
        <taxon>Pseudomonadati</taxon>
        <taxon>Bacteroidota</taxon>
        <taxon>Sphingobacteriia</taxon>
        <taxon>Sphingobacteriales</taxon>
        <taxon>Sphingobacteriaceae</taxon>
        <taxon>Olivibacter</taxon>
    </lineage>
</organism>
<evidence type="ECO:0000256" key="2">
    <source>
        <dbReference type="ARBA" id="ARBA00023015"/>
    </source>
</evidence>
<accession>A0ABP9BGR4</accession>
<dbReference type="Proteomes" id="UP001501411">
    <property type="component" value="Unassembled WGS sequence"/>
</dbReference>
<dbReference type="InterPro" id="IPR000847">
    <property type="entry name" value="LysR_HTH_N"/>
</dbReference>
<dbReference type="EMBL" id="BAABIQ010000036">
    <property type="protein sequence ID" value="GAA4795101.1"/>
    <property type="molecule type" value="Genomic_DNA"/>
</dbReference>
<sequence>MIHADFKILVFITAARHLNFTRAAKELNISQPAVSKNIHELEVQAGRNLFERNGHRLALSETGQMLLSHALRLISVYEEMNTQLEMLDGVLAGELRLGASTTLSNYILPQILTAFHLSYPKVGLKISHGNSRDIENLLSKKIIDLGIVEGLSDNLSMKYETFLKDEVVLITRKGNPKLMGREILSPQDLLDFEYVLREQGSGTNDVVREALVAIGIDWQDLYVKVFLASVEIIKSFLRETDCFSFISIHAVANELQNGELEIVEVENLRIDRDFYFMRPHGVMGYLPETFRRFALKRFSKDGIFYHQKE</sequence>
<evidence type="ECO:0000313" key="7">
    <source>
        <dbReference type="Proteomes" id="UP001501411"/>
    </source>
</evidence>
<name>A0ABP9BGR4_9SPHI</name>
<dbReference type="Pfam" id="PF03466">
    <property type="entry name" value="LysR_substrate"/>
    <property type="match status" value="1"/>
</dbReference>
<dbReference type="PROSITE" id="PS50931">
    <property type="entry name" value="HTH_LYSR"/>
    <property type="match status" value="1"/>
</dbReference>
<protein>
    <submittedName>
        <fullName evidence="6">LysR family transcriptional regulator</fullName>
    </submittedName>
</protein>
<dbReference type="Gene3D" id="1.10.10.10">
    <property type="entry name" value="Winged helix-like DNA-binding domain superfamily/Winged helix DNA-binding domain"/>
    <property type="match status" value="1"/>
</dbReference>
<proteinExistence type="inferred from homology"/>
<dbReference type="InterPro" id="IPR036390">
    <property type="entry name" value="WH_DNA-bd_sf"/>
</dbReference>
<dbReference type="Pfam" id="PF00126">
    <property type="entry name" value="HTH_1"/>
    <property type="match status" value="1"/>
</dbReference>
<dbReference type="InterPro" id="IPR005119">
    <property type="entry name" value="LysR_subst-bd"/>
</dbReference>
<dbReference type="SUPFAM" id="SSF53850">
    <property type="entry name" value="Periplasmic binding protein-like II"/>
    <property type="match status" value="1"/>
</dbReference>
<keyword evidence="4" id="KW-0804">Transcription</keyword>
<reference evidence="7" key="1">
    <citation type="journal article" date="2019" name="Int. J. Syst. Evol. Microbiol.">
        <title>The Global Catalogue of Microorganisms (GCM) 10K type strain sequencing project: providing services to taxonomists for standard genome sequencing and annotation.</title>
        <authorList>
            <consortium name="The Broad Institute Genomics Platform"/>
            <consortium name="The Broad Institute Genome Sequencing Center for Infectious Disease"/>
            <person name="Wu L."/>
            <person name="Ma J."/>
        </authorList>
    </citation>
    <scope>NUCLEOTIDE SEQUENCE [LARGE SCALE GENOMIC DNA]</scope>
    <source>
        <strain evidence="7">JCM 18200</strain>
    </source>
</reference>
<dbReference type="RefSeq" id="WP_345232064.1">
    <property type="nucleotide sequence ID" value="NZ_BAABIQ010000036.1"/>
</dbReference>
<comment type="similarity">
    <text evidence="1">Belongs to the LysR transcriptional regulatory family.</text>
</comment>
<evidence type="ECO:0000259" key="5">
    <source>
        <dbReference type="PROSITE" id="PS50931"/>
    </source>
</evidence>
<keyword evidence="7" id="KW-1185">Reference proteome</keyword>
<keyword evidence="2" id="KW-0805">Transcription regulation</keyword>
<dbReference type="PRINTS" id="PR00039">
    <property type="entry name" value="HTHLYSR"/>
</dbReference>
<evidence type="ECO:0000256" key="1">
    <source>
        <dbReference type="ARBA" id="ARBA00009437"/>
    </source>
</evidence>
<comment type="caution">
    <text evidence="6">The sequence shown here is derived from an EMBL/GenBank/DDBJ whole genome shotgun (WGS) entry which is preliminary data.</text>
</comment>
<keyword evidence="3" id="KW-0238">DNA-binding</keyword>
<evidence type="ECO:0000313" key="6">
    <source>
        <dbReference type="EMBL" id="GAA4795101.1"/>
    </source>
</evidence>
<dbReference type="PANTHER" id="PTHR30126:SF39">
    <property type="entry name" value="HTH-TYPE TRANSCRIPTIONAL REGULATOR CYSL"/>
    <property type="match status" value="1"/>
</dbReference>
<feature type="domain" description="HTH lysR-type" evidence="5">
    <location>
        <begin position="10"/>
        <end position="60"/>
    </location>
</feature>